<organism evidence="3">
    <name type="scientific">Desertifilum tharense IPPAS B-1220</name>
    <dbReference type="NCBI Taxonomy" id="1781255"/>
    <lineage>
        <taxon>Bacteria</taxon>
        <taxon>Bacillati</taxon>
        <taxon>Cyanobacteriota</taxon>
        <taxon>Cyanophyceae</taxon>
        <taxon>Desertifilales</taxon>
        <taxon>Desertifilaceae</taxon>
        <taxon>Desertifilum</taxon>
    </lineage>
</organism>
<evidence type="ECO:0000256" key="1">
    <source>
        <dbReference type="SAM" id="MobiDB-lite"/>
    </source>
</evidence>
<feature type="compositionally biased region" description="Pro residues" evidence="1">
    <location>
        <begin position="40"/>
        <end position="58"/>
    </location>
</feature>
<dbReference type="STRING" id="1781255.BH720_15170"/>
<feature type="transmembrane region" description="Helical" evidence="2">
    <location>
        <begin position="6"/>
        <end position="25"/>
    </location>
</feature>
<dbReference type="RefSeq" id="WP_069968063.1">
    <property type="nucleotide sequence ID" value="NZ_CM124774.1"/>
</dbReference>
<evidence type="ECO:0000313" key="3">
    <source>
        <dbReference type="EMBL" id="OEJ74316.1"/>
    </source>
</evidence>
<keyword evidence="2" id="KW-1133">Transmembrane helix</keyword>
<accession>A0A1E5QHZ4</accession>
<feature type="region of interest" description="Disordered" evidence="1">
    <location>
        <begin position="40"/>
        <end position="68"/>
    </location>
</feature>
<name>A0A1E5QHZ4_9CYAN</name>
<sequence>MKFNGYPVAIIIVCLGIGVLLLSLFNIEVAIEPYSPVPSPIPDTPATPQPPSPPPALTPTPGGLRVSNQTDSPVRVALLHQAGEGNVYSKPAHWDFAPGEGRTQGLILSLPDRDLRLRPGDIVVAFAQDGSRQYWGPFVVGETAQPVLDSETQEWRLMLTR</sequence>
<gene>
    <name evidence="3" type="ORF">BH720_15170</name>
</gene>
<comment type="caution">
    <text evidence="3">The sequence shown here is derived from an EMBL/GenBank/DDBJ whole genome shotgun (WGS) entry which is preliminary data.</text>
</comment>
<protein>
    <submittedName>
        <fullName evidence="3">Uncharacterized protein</fullName>
    </submittedName>
</protein>
<keyword evidence="2" id="KW-0472">Membrane</keyword>
<evidence type="ECO:0000256" key="2">
    <source>
        <dbReference type="SAM" id="Phobius"/>
    </source>
</evidence>
<dbReference type="AlphaFoldDB" id="A0A1E5QHZ4"/>
<keyword evidence="2" id="KW-0812">Transmembrane</keyword>
<dbReference type="EMBL" id="MJGC01000067">
    <property type="protein sequence ID" value="OEJ74316.1"/>
    <property type="molecule type" value="Genomic_DNA"/>
</dbReference>
<dbReference type="OrthoDB" id="511601at2"/>
<reference evidence="3" key="1">
    <citation type="submission" date="2016-09" db="EMBL/GenBank/DDBJ databases">
        <title>Draft genome of thermotolerant cyanobacterium Desertifilum sp. strain IPPAS B-1220.</title>
        <authorList>
            <person name="Sinetova M.A."/>
            <person name="Bolakhan K."/>
            <person name="Zayadan B.K."/>
            <person name="Mironov K.S."/>
            <person name="Ustinova V."/>
            <person name="Kupriyanova E.V."/>
            <person name="Sidorov R.A."/>
            <person name="Skrypnik A.N."/>
            <person name="Gogoleva N.E."/>
            <person name="Gogolev Y.V."/>
            <person name="Los D.A."/>
        </authorList>
    </citation>
    <scope>NUCLEOTIDE SEQUENCE [LARGE SCALE GENOMIC DNA]</scope>
    <source>
        <strain evidence="3">IPPAS B-1220</strain>
    </source>
</reference>
<proteinExistence type="predicted"/>